<dbReference type="OrthoDB" id="9767256at2"/>
<dbReference type="InterPro" id="IPR016166">
    <property type="entry name" value="FAD-bd_PCMH"/>
</dbReference>
<dbReference type="Proteomes" id="UP000054976">
    <property type="component" value="Unassembled WGS sequence"/>
</dbReference>
<dbReference type="STRING" id="86166.TAGGR_2395"/>
<evidence type="ECO:0000256" key="1">
    <source>
        <dbReference type="ARBA" id="ARBA00001974"/>
    </source>
</evidence>
<dbReference type="GO" id="GO:0071949">
    <property type="term" value="F:FAD binding"/>
    <property type="evidence" value="ECO:0007669"/>
    <property type="project" value="InterPro"/>
</dbReference>
<dbReference type="SUPFAM" id="SSF56176">
    <property type="entry name" value="FAD-binding/transporter-associated domain-like"/>
    <property type="match status" value="1"/>
</dbReference>
<dbReference type="GO" id="GO:0016491">
    <property type="term" value="F:oxidoreductase activity"/>
    <property type="evidence" value="ECO:0007669"/>
    <property type="project" value="UniProtKB-KW"/>
</dbReference>
<dbReference type="FunFam" id="1.10.45.10:FF:000001">
    <property type="entry name" value="D-lactate dehydrogenase mitochondrial"/>
    <property type="match status" value="1"/>
</dbReference>
<dbReference type="PANTHER" id="PTHR42934">
    <property type="entry name" value="GLYCOLATE OXIDASE SUBUNIT GLCD"/>
    <property type="match status" value="1"/>
</dbReference>
<dbReference type="InterPro" id="IPR006094">
    <property type="entry name" value="Oxid_FAD_bind_N"/>
</dbReference>
<dbReference type="InterPro" id="IPR016169">
    <property type="entry name" value="FAD-bd_PCMH_sub2"/>
</dbReference>
<accession>A0A0U9HR39</accession>
<evidence type="ECO:0000313" key="7">
    <source>
        <dbReference type="EMBL" id="GAQ95500.1"/>
    </source>
</evidence>
<dbReference type="InterPro" id="IPR036318">
    <property type="entry name" value="FAD-bd_PCMH-like_sf"/>
</dbReference>
<evidence type="ECO:0000256" key="5">
    <source>
        <dbReference type="ARBA" id="ARBA00023002"/>
    </source>
</evidence>
<dbReference type="RefSeq" id="WP_059176932.1">
    <property type="nucleotide sequence ID" value="NZ_BCNO01000002.1"/>
</dbReference>
<dbReference type="Pfam" id="PF01565">
    <property type="entry name" value="FAD_binding_4"/>
    <property type="match status" value="1"/>
</dbReference>
<dbReference type="SUPFAM" id="SSF55103">
    <property type="entry name" value="FAD-linked oxidases, C-terminal domain"/>
    <property type="match status" value="1"/>
</dbReference>
<evidence type="ECO:0000256" key="2">
    <source>
        <dbReference type="ARBA" id="ARBA00008000"/>
    </source>
</evidence>
<feature type="domain" description="FAD-binding PCMH-type" evidence="6">
    <location>
        <begin position="38"/>
        <end position="217"/>
    </location>
</feature>
<organism evidence="7 8">
    <name type="scientific">Thermodesulfovibrio aggregans</name>
    <dbReference type="NCBI Taxonomy" id="86166"/>
    <lineage>
        <taxon>Bacteria</taxon>
        <taxon>Pseudomonadati</taxon>
        <taxon>Nitrospirota</taxon>
        <taxon>Thermodesulfovibrionia</taxon>
        <taxon>Thermodesulfovibrionales</taxon>
        <taxon>Thermodesulfovibrionaceae</taxon>
        <taxon>Thermodesulfovibrio</taxon>
    </lineage>
</organism>
<name>A0A0U9HR39_9BACT</name>
<comment type="similarity">
    <text evidence="2">Belongs to the FAD-binding oxidoreductase/transferase type 4 family.</text>
</comment>
<dbReference type="Pfam" id="PF02913">
    <property type="entry name" value="FAD-oxidase_C"/>
    <property type="match status" value="1"/>
</dbReference>
<evidence type="ECO:0000256" key="4">
    <source>
        <dbReference type="ARBA" id="ARBA00022827"/>
    </source>
</evidence>
<dbReference type="PROSITE" id="PS51387">
    <property type="entry name" value="FAD_PCMH"/>
    <property type="match status" value="1"/>
</dbReference>
<dbReference type="Gene3D" id="1.10.45.10">
    <property type="entry name" value="Vanillyl-alcohol Oxidase, Chain A, domain 4"/>
    <property type="match status" value="1"/>
</dbReference>
<proteinExistence type="inferred from homology"/>
<keyword evidence="8" id="KW-1185">Reference proteome</keyword>
<dbReference type="PANTHER" id="PTHR42934:SF2">
    <property type="entry name" value="GLYCOLATE OXIDASE SUBUNIT GLCD"/>
    <property type="match status" value="1"/>
</dbReference>
<dbReference type="Gene3D" id="3.30.70.2740">
    <property type="match status" value="1"/>
</dbReference>
<dbReference type="FunFam" id="3.30.70.2740:FF:000001">
    <property type="entry name" value="D-lactate dehydrogenase mitochondrial"/>
    <property type="match status" value="1"/>
</dbReference>
<evidence type="ECO:0000313" key="8">
    <source>
        <dbReference type="Proteomes" id="UP000054976"/>
    </source>
</evidence>
<keyword evidence="5" id="KW-0560">Oxidoreductase</keyword>
<protein>
    <submittedName>
        <fullName evidence="7">Glycolate oxidase</fullName>
    </submittedName>
</protein>
<dbReference type="InterPro" id="IPR051914">
    <property type="entry name" value="FAD-linked_OxidoTrans_Type4"/>
</dbReference>
<dbReference type="EMBL" id="BCNO01000002">
    <property type="protein sequence ID" value="GAQ95500.1"/>
    <property type="molecule type" value="Genomic_DNA"/>
</dbReference>
<comment type="caution">
    <text evidence="7">The sequence shown here is derived from an EMBL/GenBank/DDBJ whole genome shotgun (WGS) entry which is preliminary data.</text>
</comment>
<keyword evidence="4" id="KW-0274">FAD</keyword>
<dbReference type="InterPro" id="IPR016164">
    <property type="entry name" value="FAD-linked_Oxase-like_C"/>
</dbReference>
<evidence type="ECO:0000259" key="6">
    <source>
        <dbReference type="PROSITE" id="PS51387"/>
    </source>
</evidence>
<dbReference type="InterPro" id="IPR004113">
    <property type="entry name" value="FAD-bd_oxidored_4_C"/>
</dbReference>
<reference evidence="8" key="1">
    <citation type="submission" date="2016-01" db="EMBL/GenBank/DDBJ databases">
        <title>Draft genome sequence of Thermodesulfovibrio aggregans strain TGE-P1.</title>
        <authorList>
            <person name="Sekiguchi Y."/>
            <person name="Ohashi A."/>
            <person name="Matsuura N."/>
            <person name="Tourlousse M.D."/>
        </authorList>
    </citation>
    <scope>NUCLEOTIDE SEQUENCE [LARGE SCALE GENOMIC DNA]</scope>
    <source>
        <strain evidence="8">TGE-P1</strain>
    </source>
</reference>
<evidence type="ECO:0000256" key="3">
    <source>
        <dbReference type="ARBA" id="ARBA00022630"/>
    </source>
</evidence>
<comment type="cofactor">
    <cofactor evidence="1">
        <name>FAD</name>
        <dbReference type="ChEBI" id="CHEBI:57692"/>
    </cofactor>
</comment>
<dbReference type="Gene3D" id="3.30.465.10">
    <property type="match status" value="1"/>
</dbReference>
<dbReference type="AlphaFoldDB" id="A0A0U9HR39"/>
<dbReference type="InterPro" id="IPR016171">
    <property type="entry name" value="Vanillyl_alc_oxidase_C-sub2"/>
</dbReference>
<sequence>MIDKTFIDKCKNIFGPENVLTDKAELISYSYDATPGIPREIPGVVVFPENTKQVQELVILARQTKTPIYPRGAGTSLSGGPVPLSKGVVIGFQRMNRIIEIDPDNLTATVQPGVVVAELNNAVAKYGLLYPPDPGSMATATVGGTVAENAGGLRGLKYGVTKHYIMGMEVVMPTGEIFRFGGKTVKNVTAYDFTHLFVGSEGTLGIVTEIICKLIPAPKYRKSMIAFFSKLEDAGKTVTDIVRNHVIPATLEIMDKVTIQTVENYAKVGLPTDVEALLLIEVDGMGQDSVLWEAEKCVEIIKQNNGTYKIAETDAERDSLWAARRAALPALAQVKPATILEDATVPRTKLVDMLVAVQNIAKKYNLMIGTFGHAGDGNLHPTLLVDPMNKEEMERVHKAVDEIFEVALSLGGTLSGEHGIGVAKLKYLKNEIGRSGIETMRRIKQALDPDNILNPGKLVPMED</sequence>
<keyword evidence="3" id="KW-0285">Flavoprotein</keyword>
<gene>
    <name evidence="7" type="ORF">TAGGR_2395</name>
</gene>